<dbReference type="AlphaFoldDB" id="A0A915KAB7"/>
<dbReference type="Proteomes" id="UP000887565">
    <property type="component" value="Unplaced"/>
</dbReference>
<proteinExistence type="predicted"/>
<keyword evidence="2" id="KW-1185">Reference proteome</keyword>
<evidence type="ECO:0000256" key="1">
    <source>
        <dbReference type="SAM" id="MobiDB-lite"/>
    </source>
</evidence>
<evidence type="ECO:0000313" key="3">
    <source>
        <dbReference type="WBParaSite" id="nRc.2.0.1.t35305-RA"/>
    </source>
</evidence>
<name>A0A915KAB7_ROMCU</name>
<accession>A0A915KAB7</accession>
<organism evidence="2 3">
    <name type="scientific">Romanomermis culicivorax</name>
    <name type="common">Nematode worm</name>
    <dbReference type="NCBI Taxonomy" id="13658"/>
    <lineage>
        <taxon>Eukaryota</taxon>
        <taxon>Metazoa</taxon>
        <taxon>Ecdysozoa</taxon>
        <taxon>Nematoda</taxon>
        <taxon>Enoplea</taxon>
        <taxon>Dorylaimia</taxon>
        <taxon>Mermithida</taxon>
        <taxon>Mermithoidea</taxon>
        <taxon>Mermithidae</taxon>
        <taxon>Romanomermis</taxon>
    </lineage>
</organism>
<feature type="region of interest" description="Disordered" evidence="1">
    <location>
        <begin position="1"/>
        <end position="24"/>
    </location>
</feature>
<sequence>MSNNQSNNIYNALNGPSRQPKPNNKVVNTEIYSWLKRSPSHRNGFLTIKISMDTITLHKKLSIIIFCLASHVVTQYTLNL</sequence>
<protein>
    <submittedName>
        <fullName evidence="3">Uncharacterized protein</fullName>
    </submittedName>
</protein>
<evidence type="ECO:0000313" key="2">
    <source>
        <dbReference type="Proteomes" id="UP000887565"/>
    </source>
</evidence>
<dbReference type="WBParaSite" id="nRc.2.0.1.t35305-RA">
    <property type="protein sequence ID" value="nRc.2.0.1.t35305-RA"/>
    <property type="gene ID" value="nRc.2.0.1.g35305"/>
</dbReference>
<reference evidence="3" key="1">
    <citation type="submission" date="2022-11" db="UniProtKB">
        <authorList>
            <consortium name="WormBaseParasite"/>
        </authorList>
    </citation>
    <scope>IDENTIFICATION</scope>
</reference>